<dbReference type="GO" id="GO:0033281">
    <property type="term" value="C:TAT protein transport complex"/>
    <property type="evidence" value="ECO:0007669"/>
    <property type="project" value="UniProtKB-UniRule"/>
</dbReference>
<evidence type="ECO:0000256" key="1">
    <source>
        <dbReference type="ARBA" id="ARBA00004162"/>
    </source>
</evidence>
<dbReference type="Pfam" id="PF02416">
    <property type="entry name" value="TatA_B_E"/>
    <property type="match status" value="1"/>
</dbReference>
<evidence type="ECO:0000313" key="12">
    <source>
        <dbReference type="EMBL" id="MBM7591568.1"/>
    </source>
</evidence>
<keyword evidence="8 9" id="KW-0472">Membrane</keyword>
<evidence type="ECO:0000256" key="7">
    <source>
        <dbReference type="ARBA" id="ARBA00023010"/>
    </source>
</evidence>
<evidence type="ECO:0000256" key="10">
    <source>
        <dbReference type="SAM" id="Coils"/>
    </source>
</evidence>
<evidence type="ECO:0000256" key="8">
    <source>
        <dbReference type="ARBA" id="ARBA00023136"/>
    </source>
</evidence>
<evidence type="ECO:0000256" key="3">
    <source>
        <dbReference type="ARBA" id="ARBA00022475"/>
    </source>
</evidence>
<comment type="subcellular location">
    <subcellularLocation>
        <location evidence="1 9">Cell membrane</location>
        <topology evidence="1 9">Single-pass membrane protein</topology>
    </subcellularLocation>
</comment>
<dbReference type="Proteomes" id="UP000717624">
    <property type="component" value="Unassembled WGS sequence"/>
</dbReference>
<evidence type="ECO:0000313" key="13">
    <source>
        <dbReference type="Proteomes" id="UP000717624"/>
    </source>
</evidence>
<dbReference type="InterPro" id="IPR006312">
    <property type="entry name" value="TatA/E"/>
</dbReference>
<dbReference type="PANTHER" id="PTHR42982:SF1">
    <property type="entry name" value="SEC-INDEPENDENT PROTEIN TRANSLOCASE PROTEIN TATA"/>
    <property type="match status" value="1"/>
</dbReference>
<keyword evidence="10" id="KW-0175">Coiled coil</keyword>
<feature type="transmembrane region" description="Helical" evidence="9">
    <location>
        <begin position="6"/>
        <end position="22"/>
    </location>
</feature>
<evidence type="ECO:0000256" key="6">
    <source>
        <dbReference type="ARBA" id="ARBA00022989"/>
    </source>
</evidence>
<dbReference type="PANTHER" id="PTHR42982">
    <property type="entry name" value="SEC-INDEPENDENT PROTEIN TRANSLOCASE PROTEIN TATA"/>
    <property type="match status" value="1"/>
</dbReference>
<feature type="coiled-coil region" evidence="10">
    <location>
        <begin position="73"/>
        <end position="113"/>
    </location>
</feature>
<keyword evidence="7 9" id="KW-0811">Translocation</keyword>
<sequence>MDNIGFPGMILLLILALVLFGPKKLPELGRTVGLAVREFRNAARSVALEEQASSKDAAAQPAAGDDIPAAERAKIEQEVRERLEAEIRERLERERLEKEIRDKLEMERMVQQNEQGSVNR</sequence>
<evidence type="ECO:0000256" key="4">
    <source>
        <dbReference type="ARBA" id="ARBA00022692"/>
    </source>
</evidence>
<dbReference type="AlphaFoldDB" id="A0A938Y1Q6"/>
<keyword evidence="4 9" id="KW-0812">Transmembrane</keyword>
<dbReference type="HAMAP" id="MF_00236">
    <property type="entry name" value="TatA_E"/>
    <property type="match status" value="1"/>
</dbReference>
<accession>A0A938Y1Q6</accession>
<name>A0A938Y1Q6_9BACL</name>
<keyword evidence="5 9" id="KW-0653">Protein transport</keyword>
<evidence type="ECO:0000256" key="5">
    <source>
        <dbReference type="ARBA" id="ARBA00022927"/>
    </source>
</evidence>
<comment type="similarity">
    <text evidence="9">Belongs to the TatA/E family.</text>
</comment>
<comment type="function">
    <text evidence="9">Part of the twin-arginine translocation (Tat) system that transports large folded proteins containing a characteristic twin-arginine motif in their signal peptide across membranes. TatA could form the protein-conducting channel of the Tat system.</text>
</comment>
<keyword evidence="6 9" id="KW-1133">Transmembrane helix</keyword>
<proteinExistence type="inferred from homology"/>
<dbReference type="GO" id="GO:0043953">
    <property type="term" value="P:protein transport by the Tat complex"/>
    <property type="evidence" value="ECO:0007669"/>
    <property type="project" value="UniProtKB-UniRule"/>
</dbReference>
<evidence type="ECO:0000256" key="2">
    <source>
        <dbReference type="ARBA" id="ARBA00022448"/>
    </source>
</evidence>
<evidence type="ECO:0000256" key="9">
    <source>
        <dbReference type="HAMAP-Rule" id="MF_00236"/>
    </source>
</evidence>
<keyword evidence="3 9" id="KW-1003">Cell membrane</keyword>
<protein>
    <recommendedName>
        <fullName evidence="9">Sec-independent protein translocase protein TatA</fullName>
    </recommendedName>
</protein>
<organism evidence="12 13">
    <name type="scientific">Brevibacillus fulvus</name>
    <dbReference type="NCBI Taxonomy" id="1125967"/>
    <lineage>
        <taxon>Bacteria</taxon>
        <taxon>Bacillati</taxon>
        <taxon>Bacillota</taxon>
        <taxon>Bacilli</taxon>
        <taxon>Bacillales</taxon>
        <taxon>Paenibacillaceae</taxon>
        <taxon>Brevibacillus</taxon>
    </lineage>
</organism>
<evidence type="ECO:0000256" key="11">
    <source>
        <dbReference type="SAM" id="MobiDB-lite"/>
    </source>
</evidence>
<dbReference type="PRINTS" id="PR01506">
    <property type="entry name" value="TATBPROTEIN"/>
</dbReference>
<keyword evidence="2 9" id="KW-0813">Transport</keyword>
<comment type="subunit">
    <text evidence="9">Forms a complex with TatC.</text>
</comment>
<feature type="compositionally biased region" description="Low complexity" evidence="11">
    <location>
        <begin position="54"/>
        <end position="67"/>
    </location>
</feature>
<gene>
    <name evidence="9" type="primary">tatA</name>
    <name evidence="12" type="ORF">JOD01_003219</name>
</gene>
<comment type="caution">
    <text evidence="12">The sequence shown here is derived from an EMBL/GenBank/DDBJ whole genome shotgun (WGS) entry which is preliminary data.</text>
</comment>
<reference evidence="12" key="1">
    <citation type="submission" date="2021-01" db="EMBL/GenBank/DDBJ databases">
        <title>Genomic Encyclopedia of Type Strains, Phase IV (KMG-IV): sequencing the most valuable type-strain genomes for metagenomic binning, comparative biology and taxonomic classification.</title>
        <authorList>
            <person name="Goeker M."/>
        </authorList>
    </citation>
    <scope>NUCLEOTIDE SEQUENCE</scope>
    <source>
        <strain evidence="12">DSM 25523</strain>
    </source>
</reference>
<keyword evidence="13" id="KW-1185">Reference proteome</keyword>
<dbReference type="EMBL" id="JAFBEB010000013">
    <property type="protein sequence ID" value="MBM7591568.1"/>
    <property type="molecule type" value="Genomic_DNA"/>
</dbReference>
<dbReference type="NCBIfam" id="NF011430">
    <property type="entry name" value="PRK14861.1"/>
    <property type="match status" value="1"/>
</dbReference>
<feature type="region of interest" description="Disordered" evidence="11">
    <location>
        <begin position="49"/>
        <end position="71"/>
    </location>
</feature>
<dbReference type="GO" id="GO:0008320">
    <property type="term" value="F:protein transmembrane transporter activity"/>
    <property type="evidence" value="ECO:0007669"/>
    <property type="project" value="UniProtKB-UniRule"/>
</dbReference>
<dbReference type="Gene3D" id="1.20.5.3310">
    <property type="match status" value="1"/>
</dbReference>
<dbReference type="RefSeq" id="WP_204519270.1">
    <property type="nucleotide sequence ID" value="NZ_BAABIN010000037.1"/>
</dbReference>
<dbReference type="InterPro" id="IPR003369">
    <property type="entry name" value="TatA/B/E"/>
</dbReference>